<sequence length="133" mass="15257">MKNEKWKNHVTRFNICSIAELENRTEIDCEKIGKKILGYFLQQRRNWTISLGKGNTIQPLGIDASQDYIAVIVDRFHVVIIIFARSDGQFVCRLTDCPGVKFVKVHQNTCIASNSSGRTIFIWFGFIFIQNAT</sequence>
<gene>
    <name evidence="1" type="ORF">GSOID_T00010450001</name>
</gene>
<dbReference type="OrthoDB" id="10447664at2759"/>
<dbReference type="InParanoid" id="E4XG42"/>
<dbReference type="EMBL" id="FN653047">
    <property type="protein sequence ID" value="CBY09640.1"/>
    <property type="molecule type" value="Genomic_DNA"/>
</dbReference>
<protein>
    <submittedName>
        <fullName evidence="1">Uncharacterized protein</fullName>
    </submittedName>
</protein>
<dbReference type="AlphaFoldDB" id="E4XG42"/>
<evidence type="ECO:0000313" key="1">
    <source>
        <dbReference type="EMBL" id="CBY09640.1"/>
    </source>
</evidence>
<organism evidence="1">
    <name type="scientific">Oikopleura dioica</name>
    <name type="common">Tunicate</name>
    <dbReference type="NCBI Taxonomy" id="34765"/>
    <lineage>
        <taxon>Eukaryota</taxon>
        <taxon>Metazoa</taxon>
        <taxon>Chordata</taxon>
        <taxon>Tunicata</taxon>
        <taxon>Appendicularia</taxon>
        <taxon>Copelata</taxon>
        <taxon>Oikopleuridae</taxon>
        <taxon>Oikopleura</taxon>
    </lineage>
</organism>
<dbReference type="Proteomes" id="UP000001307">
    <property type="component" value="Unassembled WGS sequence"/>
</dbReference>
<proteinExistence type="predicted"/>
<accession>E4XG42</accession>
<name>E4XG42_OIKDI</name>
<evidence type="ECO:0000313" key="2">
    <source>
        <dbReference type="Proteomes" id="UP000001307"/>
    </source>
</evidence>
<reference evidence="1" key="1">
    <citation type="journal article" date="2010" name="Science">
        <title>Plasticity of animal genome architecture unmasked by rapid evolution of a pelagic tunicate.</title>
        <authorList>
            <person name="Denoeud F."/>
            <person name="Henriet S."/>
            <person name="Mungpakdee S."/>
            <person name="Aury J.M."/>
            <person name="Da Silva C."/>
            <person name="Brinkmann H."/>
            <person name="Mikhaleva J."/>
            <person name="Olsen L.C."/>
            <person name="Jubin C."/>
            <person name="Canestro C."/>
            <person name="Bouquet J.M."/>
            <person name="Danks G."/>
            <person name="Poulain J."/>
            <person name="Campsteijn C."/>
            <person name="Adamski M."/>
            <person name="Cross I."/>
            <person name="Yadetie F."/>
            <person name="Muffato M."/>
            <person name="Louis A."/>
            <person name="Butcher S."/>
            <person name="Tsagkogeorga G."/>
            <person name="Konrad A."/>
            <person name="Singh S."/>
            <person name="Jensen M.F."/>
            <person name="Cong E.H."/>
            <person name="Eikeseth-Otteraa H."/>
            <person name="Noel B."/>
            <person name="Anthouard V."/>
            <person name="Porcel B.M."/>
            <person name="Kachouri-Lafond R."/>
            <person name="Nishino A."/>
            <person name="Ugolini M."/>
            <person name="Chourrout P."/>
            <person name="Nishida H."/>
            <person name="Aasland R."/>
            <person name="Huzurbazar S."/>
            <person name="Westhof E."/>
            <person name="Delsuc F."/>
            <person name="Lehrach H."/>
            <person name="Reinhardt R."/>
            <person name="Weissenbach J."/>
            <person name="Roy S.W."/>
            <person name="Artiguenave F."/>
            <person name="Postlethwait J.H."/>
            <person name="Manak J.R."/>
            <person name="Thompson E.M."/>
            <person name="Jaillon O."/>
            <person name="Du Pasquier L."/>
            <person name="Boudinot P."/>
            <person name="Liberles D.A."/>
            <person name="Volff J.N."/>
            <person name="Philippe H."/>
            <person name="Lenhard B."/>
            <person name="Roest Crollius H."/>
            <person name="Wincker P."/>
            <person name="Chourrout D."/>
        </authorList>
    </citation>
    <scope>NUCLEOTIDE SEQUENCE [LARGE SCALE GENOMIC DNA]</scope>
</reference>
<keyword evidence="2" id="KW-1185">Reference proteome</keyword>